<evidence type="ECO:0000256" key="1">
    <source>
        <dbReference type="ARBA" id="ARBA00022603"/>
    </source>
</evidence>
<organism evidence="8 9">
    <name type="scientific">[Roseibacterium] beibuensis</name>
    <dbReference type="NCBI Taxonomy" id="1193142"/>
    <lineage>
        <taxon>Bacteria</taxon>
        <taxon>Pseudomonadati</taxon>
        <taxon>Pseudomonadota</taxon>
        <taxon>Alphaproteobacteria</taxon>
        <taxon>Rhodobacterales</taxon>
        <taxon>Roseobacteraceae</taxon>
        <taxon>Roseicyclus</taxon>
    </lineage>
</organism>
<keyword evidence="4 5" id="KW-0694">RNA-binding</keyword>
<gene>
    <name evidence="8" type="ORF">GCM10023209_33070</name>
</gene>
<dbReference type="Pfam" id="PF01029">
    <property type="entry name" value="NusB"/>
    <property type="match status" value="1"/>
</dbReference>
<dbReference type="EMBL" id="BAABHW010000006">
    <property type="protein sequence ID" value="GAA5080052.1"/>
    <property type="molecule type" value="Genomic_DNA"/>
</dbReference>
<dbReference type="PRINTS" id="PR02008">
    <property type="entry name" value="RCMTFAMILY"/>
</dbReference>
<dbReference type="SUPFAM" id="SSF48013">
    <property type="entry name" value="NusB-like"/>
    <property type="match status" value="1"/>
</dbReference>
<dbReference type="InterPro" id="IPR001678">
    <property type="entry name" value="MeTrfase_RsmB-F_NOP2_dom"/>
</dbReference>
<feature type="compositionally biased region" description="Basic residues" evidence="6">
    <location>
        <begin position="18"/>
        <end position="29"/>
    </location>
</feature>
<feature type="domain" description="SAM-dependent MTase RsmB/NOP-type" evidence="7">
    <location>
        <begin position="164"/>
        <end position="452"/>
    </location>
</feature>
<evidence type="ECO:0000256" key="6">
    <source>
        <dbReference type="SAM" id="MobiDB-lite"/>
    </source>
</evidence>
<comment type="similarity">
    <text evidence="5">Belongs to the class I-like SAM-binding methyltransferase superfamily. RsmB/NOP family.</text>
</comment>
<evidence type="ECO:0000313" key="8">
    <source>
        <dbReference type="EMBL" id="GAA5080052.1"/>
    </source>
</evidence>
<dbReference type="InterPro" id="IPR049560">
    <property type="entry name" value="MeTrfase_RsmB-F_NOP2_cat"/>
</dbReference>
<feature type="active site" description="Nucleophile" evidence="5">
    <location>
        <position position="384"/>
    </location>
</feature>
<dbReference type="InterPro" id="IPR029063">
    <property type="entry name" value="SAM-dependent_MTases_sf"/>
</dbReference>
<keyword evidence="3 5" id="KW-0949">S-adenosyl-L-methionine</keyword>
<keyword evidence="2 5" id="KW-0808">Transferase</keyword>
<evidence type="ECO:0000256" key="5">
    <source>
        <dbReference type="PROSITE-ProRule" id="PRU01023"/>
    </source>
</evidence>
<reference evidence="9" key="1">
    <citation type="journal article" date="2019" name="Int. J. Syst. Evol. Microbiol.">
        <title>The Global Catalogue of Microorganisms (GCM) 10K type strain sequencing project: providing services to taxonomists for standard genome sequencing and annotation.</title>
        <authorList>
            <consortium name="The Broad Institute Genomics Platform"/>
            <consortium name="The Broad Institute Genome Sequencing Center for Infectious Disease"/>
            <person name="Wu L."/>
            <person name="Ma J."/>
        </authorList>
    </citation>
    <scope>NUCLEOTIDE SEQUENCE [LARGE SCALE GENOMIC DNA]</scope>
    <source>
        <strain evidence="9">JCM 18015</strain>
    </source>
</reference>
<keyword evidence="9" id="KW-1185">Reference proteome</keyword>
<dbReference type="SUPFAM" id="SSF53335">
    <property type="entry name" value="S-adenosyl-L-methionine-dependent methyltransferases"/>
    <property type="match status" value="1"/>
</dbReference>
<comment type="caution">
    <text evidence="5">Lacks conserved residue(s) required for the propagation of feature annotation.</text>
</comment>
<dbReference type="Gene3D" id="3.40.50.150">
    <property type="entry name" value="Vaccinia Virus protein VP39"/>
    <property type="match status" value="1"/>
</dbReference>
<comment type="caution">
    <text evidence="8">The sequence shown here is derived from an EMBL/GenBank/DDBJ whole genome shotgun (WGS) entry which is preliminary data.</text>
</comment>
<accession>A0ABP9LK06</accession>
<evidence type="ECO:0000259" key="7">
    <source>
        <dbReference type="PROSITE" id="PS51686"/>
    </source>
</evidence>
<dbReference type="InterPro" id="IPR035926">
    <property type="entry name" value="NusB-like_sf"/>
</dbReference>
<dbReference type="Gene3D" id="1.10.940.10">
    <property type="entry name" value="NusB-like"/>
    <property type="match status" value="1"/>
</dbReference>
<dbReference type="InterPro" id="IPR006027">
    <property type="entry name" value="NusB_RsmB_TIM44"/>
</dbReference>
<dbReference type="PROSITE" id="PS51686">
    <property type="entry name" value="SAM_MT_RSMB_NOP"/>
    <property type="match status" value="1"/>
</dbReference>
<dbReference type="RefSeq" id="WP_345229540.1">
    <property type="nucleotide sequence ID" value="NZ_BAABHW010000006.1"/>
</dbReference>
<dbReference type="PANTHER" id="PTHR22807">
    <property type="entry name" value="NOP2 YEAST -RELATED NOL1/NOP2/FMU SUN DOMAIN-CONTAINING"/>
    <property type="match status" value="1"/>
</dbReference>
<evidence type="ECO:0000256" key="4">
    <source>
        <dbReference type="ARBA" id="ARBA00022884"/>
    </source>
</evidence>
<keyword evidence="1 5" id="KW-0489">Methyltransferase</keyword>
<evidence type="ECO:0000256" key="3">
    <source>
        <dbReference type="ARBA" id="ARBA00022691"/>
    </source>
</evidence>
<sequence length="456" mass="48701">MATEGRGKGSGKTQTGGRGKRRPSGRRMAGRAPQSPDRSLVARQAALSALDQVLRQKRMLAHLPQAAGLAPPEAARAMRLVMMVLRHVEPLDAVIAQFVERKPQPATLALLRLGAAELLIAQEEAHGTVNAMVTIARGSRRTERAAGLVNAVLRRIAEAGAEIWQDHTPQRLPGWIGGPVKKRWGAEVLRAIEAAHEKGAPVDITPKQADTDLPGAERVPTGSLRMVEPGQISALPGYAEGDWWVQDAAAALPVRLLGDVSGKSVLDLCAAPGGKTLQLAAAGAQVTALDLSDTRLDKLRQNLLRTGLGAEIVVGDAFDHADGPYDCILLDAPCTASGTIRRHPDLPFVKKWHEVEELTRLQMRMIDHALTLLKPGGRLVYCTCSLLPVEGEHQVTAAVKRHPDLSVLPADAATLGGDPEWASAEGGLRLRPDFWPDRGGIDGFYMACLVKDAAAA</sequence>
<dbReference type="PANTHER" id="PTHR22807:SF61">
    <property type="entry name" value="NOL1_NOP2_SUN FAMILY PROTEIN _ ANTITERMINATION NUSB DOMAIN-CONTAINING PROTEIN"/>
    <property type="match status" value="1"/>
</dbReference>
<feature type="region of interest" description="Disordered" evidence="6">
    <location>
        <begin position="1"/>
        <end position="39"/>
    </location>
</feature>
<dbReference type="Pfam" id="PF01189">
    <property type="entry name" value="Methyltr_RsmB-F"/>
    <property type="match status" value="1"/>
</dbReference>
<proteinExistence type="inferred from homology"/>
<feature type="binding site" evidence="5">
    <location>
        <begin position="269"/>
        <end position="275"/>
    </location>
    <ligand>
        <name>S-adenosyl-L-methionine</name>
        <dbReference type="ChEBI" id="CHEBI:59789"/>
    </ligand>
</feature>
<feature type="binding site" evidence="5">
    <location>
        <position position="331"/>
    </location>
    <ligand>
        <name>S-adenosyl-L-methionine</name>
        <dbReference type="ChEBI" id="CHEBI:59789"/>
    </ligand>
</feature>
<dbReference type="InterPro" id="IPR023267">
    <property type="entry name" value="RCMT"/>
</dbReference>
<feature type="compositionally biased region" description="Gly residues" evidence="6">
    <location>
        <begin position="8"/>
        <end position="17"/>
    </location>
</feature>
<evidence type="ECO:0000313" key="9">
    <source>
        <dbReference type="Proteomes" id="UP001499910"/>
    </source>
</evidence>
<evidence type="ECO:0000256" key="2">
    <source>
        <dbReference type="ARBA" id="ARBA00022679"/>
    </source>
</evidence>
<feature type="binding site" evidence="5">
    <location>
        <position position="290"/>
    </location>
    <ligand>
        <name>S-adenosyl-L-methionine</name>
        <dbReference type="ChEBI" id="CHEBI:59789"/>
    </ligand>
</feature>
<dbReference type="Proteomes" id="UP001499910">
    <property type="component" value="Unassembled WGS sequence"/>
</dbReference>
<dbReference type="CDD" id="cd02440">
    <property type="entry name" value="AdoMet_MTases"/>
    <property type="match status" value="1"/>
</dbReference>
<protein>
    <submittedName>
        <fullName evidence="8">Transcription antitermination factor NusB</fullName>
    </submittedName>
</protein>
<name>A0ABP9LK06_9RHOB</name>